<dbReference type="OrthoDB" id="1921902at2759"/>
<dbReference type="AlphaFoldDB" id="A0A1R3GQ79"/>
<dbReference type="PANTHER" id="PTHR36022:SF1">
    <property type="entry name" value="GPI-ANCHORED ADHESIN-LIKE PROTEIN"/>
    <property type="match status" value="1"/>
</dbReference>
<reference evidence="1 2" key="1">
    <citation type="submission" date="2013-09" db="EMBL/GenBank/DDBJ databases">
        <title>Corchorus capsularis genome sequencing.</title>
        <authorList>
            <person name="Alam M."/>
            <person name="Haque M.S."/>
            <person name="Islam M.S."/>
            <person name="Emdad E.M."/>
            <person name="Islam M.M."/>
            <person name="Ahmed B."/>
            <person name="Halim A."/>
            <person name="Hossen Q.M.M."/>
            <person name="Hossain M.Z."/>
            <person name="Ahmed R."/>
            <person name="Khan M.M."/>
            <person name="Islam R."/>
            <person name="Rashid M.M."/>
            <person name="Khan S.A."/>
            <person name="Rahman M.S."/>
            <person name="Alam M."/>
        </authorList>
    </citation>
    <scope>NUCLEOTIDE SEQUENCE [LARGE SCALE GENOMIC DNA]</scope>
    <source>
        <strain evidence="2">cv. CVL-1</strain>
        <tissue evidence="1">Whole seedling</tissue>
    </source>
</reference>
<dbReference type="Gramene" id="OMO60268">
    <property type="protein sequence ID" value="OMO60268"/>
    <property type="gene ID" value="CCACVL1_24285"/>
</dbReference>
<organism evidence="1 2">
    <name type="scientific">Corchorus capsularis</name>
    <name type="common">Jute</name>
    <dbReference type="NCBI Taxonomy" id="210143"/>
    <lineage>
        <taxon>Eukaryota</taxon>
        <taxon>Viridiplantae</taxon>
        <taxon>Streptophyta</taxon>
        <taxon>Embryophyta</taxon>
        <taxon>Tracheophyta</taxon>
        <taxon>Spermatophyta</taxon>
        <taxon>Magnoliopsida</taxon>
        <taxon>eudicotyledons</taxon>
        <taxon>Gunneridae</taxon>
        <taxon>Pentapetalae</taxon>
        <taxon>rosids</taxon>
        <taxon>malvids</taxon>
        <taxon>Malvales</taxon>
        <taxon>Malvaceae</taxon>
        <taxon>Grewioideae</taxon>
        <taxon>Apeibeae</taxon>
        <taxon>Corchorus</taxon>
    </lineage>
</organism>
<gene>
    <name evidence="1" type="ORF">CCACVL1_24285</name>
</gene>
<accession>A0A1R3GQ79</accession>
<dbReference type="PANTHER" id="PTHR36022">
    <property type="entry name" value="GPI-ANCHORED ADHESIN-LIKE PROTEIN"/>
    <property type="match status" value="1"/>
</dbReference>
<dbReference type="EMBL" id="AWWV01013728">
    <property type="protein sequence ID" value="OMO60268.1"/>
    <property type="molecule type" value="Genomic_DNA"/>
</dbReference>
<dbReference type="Proteomes" id="UP000188268">
    <property type="component" value="Unassembled WGS sequence"/>
</dbReference>
<name>A0A1R3GQ79_COCAP</name>
<dbReference type="STRING" id="210143.A0A1R3GQ79"/>
<sequence>MSRDLLKLPDKEEEVEELQCTPMAASKSPICSALDCIVSVIDNHKDRVIADDKSNASSSNTKTPPIQASFSPEIQSSTTMTTSSACYAAGHLISGVTDKRKCRARGILAVALPADNDMPTYNSNSVDPKQGYATGLVSKSSVSRLPSPAKASVHWLDLSPCREADEDDKEFSVPLNSLLQAKEMSVSWRDGLVSQIFEKDEFDRCRCLSDEEEDFNVNSSDPCKSSQSLEINVDEGNVPTVANACEPSEFLDGKSNDKRHSPVQCSYTESICTDGPGGLTHSADSDWNLFYKNNQFEV</sequence>
<proteinExistence type="predicted"/>
<comment type="caution">
    <text evidence="1">The sequence shown here is derived from an EMBL/GenBank/DDBJ whole genome shotgun (WGS) entry which is preliminary data.</text>
</comment>
<protein>
    <submittedName>
        <fullName evidence="1">Uncharacterized protein</fullName>
    </submittedName>
</protein>
<evidence type="ECO:0000313" key="2">
    <source>
        <dbReference type="Proteomes" id="UP000188268"/>
    </source>
</evidence>
<keyword evidence="2" id="KW-1185">Reference proteome</keyword>
<evidence type="ECO:0000313" key="1">
    <source>
        <dbReference type="EMBL" id="OMO60268.1"/>
    </source>
</evidence>